<dbReference type="Pfam" id="PF00881">
    <property type="entry name" value="Nitroreductase"/>
    <property type="match status" value="1"/>
</dbReference>
<dbReference type="Pfam" id="PF00668">
    <property type="entry name" value="Condensation"/>
    <property type="match status" value="3"/>
</dbReference>
<dbReference type="FunFam" id="1.10.1200.10:FF:000005">
    <property type="entry name" value="Nonribosomal peptide synthetase 1"/>
    <property type="match status" value="1"/>
</dbReference>
<keyword evidence="6" id="KW-0597">Phosphoprotein</keyword>
<dbReference type="InterPro" id="IPR025110">
    <property type="entry name" value="AMP-bd_C"/>
</dbReference>
<dbReference type="Pfam" id="PF00501">
    <property type="entry name" value="AMP-binding"/>
    <property type="match status" value="3"/>
</dbReference>
<dbReference type="PROSITE" id="PS50075">
    <property type="entry name" value="CARRIER"/>
    <property type="match status" value="3"/>
</dbReference>
<dbReference type="NCBIfam" id="NF003417">
    <property type="entry name" value="PRK04813.1"/>
    <property type="match status" value="4"/>
</dbReference>
<dbReference type="InterPro" id="IPR044894">
    <property type="entry name" value="TubC_N_sf"/>
</dbReference>
<proteinExistence type="inferred from homology"/>
<evidence type="ECO:0000256" key="6">
    <source>
        <dbReference type="ARBA" id="ARBA00022553"/>
    </source>
</evidence>
<comment type="similarity">
    <text evidence="3">Belongs to the ATP-dependent AMP-binding enzyme family. MbtB subfamily.</text>
</comment>
<dbReference type="SUPFAM" id="SSF52777">
    <property type="entry name" value="CoA-dependent acyltransferases"/>
    <property type="match status" value="6"/>
</dbReference>
<accession>A0A369B9Z9</accession>
<evidence type="ECO:0000256" key="9">
    <source>
        <dbReference type="ARBA" id="ARBA00033440"/>
    </source>
</evidence>
<dbReference type="Gene3D" id="3.30.300.30">
    <property type="match status" value="4"/>
</dbReference>
<dbReference type="GO" id="GO:0031177">
    <property type="term" value="F:phosphopantetheine binding"/>
    <property type="evidence" value="ECO:0007669"/>
    <property type="project" value="InterPro"/>
</dbReference>
<dbReference type="InterPro" id="IPR001242">
    <property type="entry name" value="Condensation_dom"/>
</dbReference>
<dbReference type="InterPro" id="IPR009081">
    <property type="entry name" value="PP-bd_ACP"/>
</dbReference>
<keyword evidence="8" id="KW-0045">Antibiotic biosynthesis</keyword>
<dbReference type="PANTHER" id="PTHR45527">
    <property type="entry name" value="NONRIBOSOMAL PEPTIDE SYNTHETASE"/>
    <property type="match status" value="1"/>
</dbReference>
<keyword evidence="5" id="KW-0596">Phosphopantetheine</keyword>
<dbReference type="InterPro" id="IPR006162">
    <property type="entry name" value="Ppantetheine_attach_site"/>
</dbReference>
<evidence type="ECO:0000313" key="12">
    <source>
        <dbReference type="Proteomes" id="UP000253034"/>
    </source>
</evidence>
<dbReference type="FunFam" id="3.30.559.30:FF:000006">
    <property type="entry name" value="Yersiniabactin polyketide/non-ribosomal peptide synthetase"/>
    <property type="match status" value="2"/>
</dbReference>
<dbReference type="InterPro" id="IPR020806">
    <property type="entry name" value="PKS_PP-bd"/>
</dbReference>
<dbReference type="InterPro" id="IPR020845">
    <property type="entry name" value="AMP-binding_CS"/>
</dbReference>
<dbReference type="OrthoDB" id="9778383at2"/>
<keyword evidence="7" id="KW-0436">Ligase</keyword>
<evidence type="ECO:0000256" key="7">
    <source>
        <dbReference type="ARBA" id="ARBA00022598"/>
    </source>
</evidence>
<dbReference type="InterPro" id="IPR029479">
    <property type="entry name" value="Nitroreductase"/>
</dbReference>
<dbReference type="FunFam" id="3.30.559.10:FF:000012">
    <property type="entry name" value="Non-ribosomal peptide synthetase"/>
    <property type="match status" value="1"/>
</dbReference>
<dbReference type="Pfam" id="PF18563">
    <property type="entry name" value="TubC_N"/>
    <property type="match status" value="1"/>
</dbReference>
<dbReference type="PROSITE" id="PS00012">
    <property type="entry name" value="PHOSPHOPANTETHEINE"/>
    <property type="match status" value="2"/>
</dbReference>
<sequence>MITTTVIELLSRLRSLNVKLEVDGGRLRFHAPMGVLTPDLRDEIMLQKEDIIKFLKESKGTIQLPPIVPVPEDKYQPFLLTDVQQANWIGRTGNFELGNVATHLYVEFEDVGLEPERLEKAWQKLIQRHEMLRAVVRPDGQQQILKEVPAYKMEVLDLSGMEADEVNIRLQKIRDTLSHQVLPCDKWPLFDLKVSLLDDNVVRLHISIDLMIADGHSCQILIKEFAQVYQNPLVELPPLELSFRDCVLAEAELQKSEVFQNSLEYWRKRLPTLPPAPQLPLSRHPSTLTHPNFVRRKGRLDQKTWKSIKQYASKSGLTLSAVIMNAFAQVLAVWSKNQDFTMNLTLFNRLPLHPQINDIIGDFSSLIFLAVENGGQGTFEEQARRLQERLWEDMDHRYVSGVRVMREMAKMRGAQMDTMTVVFTSELENTDESVFIDQKNNEAQEDSTELVEVVGLGKEIYGISQTPQIWLDHQVAERGGALFYNWDAVEDLFPEGLLDSMFKAYTDVLHTLANDSGAWQKNSRQLIYSYVSQLLPENDNSSAVKHATGEMLHTLFTRRASLQPEQTAIVSSGAVLTYKELYSKANQVGRWLKEKGAGQSKLVAVFMEKGWEQTVAVLGILQAGAAYLPIASDMPQDRVEYMLKNGEVELAVTQPVTDGRIIWPDGIKRLVVGSSEMEKMSNEPLEVVQSPEDLAYVIYTSGSTGNPKGVMIDHIGAVNTILDINQRFDIKPSDRVLAISSLSFDLSVYDVFGILAAGGTVVYPDAKLSREPYQWLDLIQRENITVWNTVPAFMEMLVNYVEGRMDKLQCSLRLMMLSGDWIPVTLPGRIKSLIDGVKVISLGGATEASIWSIIYPIDEVSPSWTSIPYGKAMVNQSMHVLDNMLEQRPVWVPGSLYIGGIGLAKGYWRDNEKTADRFIIHPKTGERLYKTGDLGRYLPDGNIEFLGREDYQVKIRGHRIELEEIEAVLMQYPAVKAGVAVVVDEANGTRRLTGYVVPEAGQILDENGLQRFMKDKLPEYMIPAPIITLEALPVTMNGKIDRKALSVPGYGENKTEKTYVEPRNEIEKELAAIVARELDVDEVGVLDNFFDLGGDSIIAAQVLTQIYQKFHVELPIQLFFETPTVEALALKIIENQENPENREKSLNTADELPKITPDLENLHKPFPLTGLQQAYLVGRSDAVALGNVACHTYQEVDISNFDLERFDKAWERLINRHDVLRTIVLTDGHQQVLKDIPHYEIKVTNLRGKKPEFIQSELDSMREYMSHQVLTTHEWPLFDIQVTRLDNDITRLHLSVDALIADAWSVGLLTEEACRVYQDIEAPLAPLDITFRDYVVGLEVLKETELYKKALDYWYKRVETLPPAPDLPLAKSFTSISQPKFVRRGDELSIEEWNSLKEKATKAGMTPAGAVLAAFAEVLRLWCKSPRFTLNIPHFNRLPLHPQVGNLVGEFASFYLLEVDNSTEGSFEEHAMRVQRQLWEDMNNRYVSGVEILRELARVQKGSPQVAMPIVYTSTIGLIDAGTGASEKFNEGDSPLTMLGNVVYSISQTPQVWLDCQIGEKDGALTFNWDAVEELFPKGFLDDMFGTYCKLLKSLAKGETAWKGKTAQMIPEWQLKQRASVNDTDTAVSDELVHSLFAAQVTQRPDQLAVITSEKTLTYQELYRYSNQLSHMLLSENAKPNKLVAVVMEKGWEQIAAIMGILQSGSAFLPIDSELPKERIWYLLENAEVDVVFTQAHLNGIITWPENVKVIILDGEETFDGWSDEPVAKEQSPDDLAYVMYTSGSSGFPKGVMISHRNVVNVVLHTNKEFKVGPDDRAIALTTIHHDLAMYDVFGMLSCGGALVIPDEESRLNPAHWLKLLKQEQVTIWNTVPALMEMMATYAEEQSREIPESLRLVILGGDWIPVTLPERIRALGKNANILSIGGPTETTIWNIWYPIGNIDKDWTSIPYGKPIANSKYFIFNELMEDCPVWVPGEMYCSGVQLAKGYWSDEEKNSTSFVPHPRTGERLYRTGDMGRYLPDGNIEFLGRSDFQVKIRGQRIELGEIEAVIAKHPKVRASAVSAVGEPGEDKRLVAYVVLENEQSSAMQDKEQMFLDTLPEDIISDPIARMEFKLKHYGERRFESETPSVELKKPEQTKEFLNSYIDRRSHRNFLEEPISQEKFSMLLSSLLQVEFEDLPFPKYQYSSGGGLYPVQAYLYIKPGRVEGISGGAYYYNSKDHKLILIKPFEEIDGSPHTKNEQTFIEQSAFSIFFIGERKAIEPMYGNEFSDRFLNIEAGLMAQLLETKAPDCGIGLCQIGIVELDRVQELFKLEESNVFLHCLIGGGFDTAQDKYQALVKDWSGYQVSFMSNDESEAEGSLMDIFMEYLSQKLPPYMIPTAIVVLDELPLTANGKVDRKALPMPDSEEFSGEAGRARKYVAPRTPVETMLVEIWGDVIGIKKVGVNDNFFELGGQSLLAMQVVSRMQQVLQVEVPLRMLFDTLTIASLAEKIEDIMKSGRDLKSVPLVPIPRDGELPLSFAQQRLWFLDKLEPGNPAYNVVAATRMNGRLNVEALEKAFNEIIRRHESLRTIFITVEGRATQIIKPELTVSLPLTDLQSMTEEEREAEIQRIAKGEAHRSFDLAVGPLVRCQLLKTAEEEHVLVMSMHHIVSDAWSMGVFIQEMASIAKAFDENQPSPLPELKIQYADFASWQRKWLQGETTETQLGYWKKQLEGASGILNLPTDKPRPKVQSYEGSIQTFILPTELVDELKDFCRQEGVTLFMALLASFNVALYKYTGQEDIIVGSPIASRSRREIEELVGFFVNMLALRTNVSGELSFKELVTRVREVTLGAYANQDLPFEVLVDAMNLERDLSRNPLFQVAFSLQNLPGEPTKHFQFPEITLTPIDIDRQQAQFELTLTIMETSQGLRGTMEYNTALFEDETITRLIEHIRILLEGITRDPGQCISELPLMPEAEKQQLLVEWNKTDRVYSSSNCIHELFEARVEQSPDSIAAAFEEKTLTYRQLNEKANQLAHLLQEKGVGPEKVVGIITERSIESIVGILGILKAGGCYLPIDPAYPNERLEFMLEDAGVSILVTGQQLLEKLPSAYKGEVVCLDRDSALVAAKPSTNPNSGVKPQNLAYIIYTSGSTGKPKGVMVEHKGLCNLTEAQIREFNLSPSSRVLQFASLSFDASVSEIFTTLISGATLFMGQRESLMPGQQLNKVMSDLGITTITLSPSALVVLQTDGLEALDTVISAGEACSASVAEKWAGKCRFINAYGPTEGTICATMSHLSDNGEEPGIGRPISNVQIYLMDKYQKLVPIGVAGEIYIGGAGIARGYLNRPELTEERFVPNPFSNEDGARLYKTGDLAKYLPDGSLKFLGRLDQQVKVRGYRIELGEIEAALLQHPDVQNAVVIDDRKARNVSGEIPGTSERLIAYIVARPEREITVDVLRRYLEEKLPEYMIPTAFVPMDEIPMTHNGKVDWKALPEPSGLKTENFTDARTETEKALVEIWTETLGIEKIGVNNNFFELGGHSLLATQIVSRVCDAFQIELPLRSIFEAPTIENLARMIDEGTYKEGAASIIGELEGEEGEL</sequence>
<dbReference type="FunFam" id="3.30.300.30:FF:000010">
    <property type="entry name" value="Enterobactin synthetase component F"/>
    <property type="match status" value="2"/>
</dbReference>
<dbReference type="SUPFAM" id="SSF55469">
    <property type="entry name" value="FMN-dependent nitroreductase-like"/>
    <property type="match status" value="1"/>
</dbReference>
<dbReference type="GO" id="GO:0016491">
    <property type="term" value="F:oxidoreductase activity"/>
    <property type="evidence" value="ECO:0007669"/>
    <property type="project" value="InterPro"/>
</dbReference>
<gene>
    <name evidence="11" type="ORF">DFR58_105117</name>
</gene>
<evidence type="ECO:0000313" key="11">
    <source>
        <dbReference type="EMBL" id="RCX18353.1"/>
    </source>
</evidence>
<evidence type="ECO:0000256" key="8">
    <source>
        <dbReference type="ARBA" id="ARBA00023194"/>
    </source>
</evidence>
<keyword evidence="12" id="KW-1185">Reference proteome</keyword>
<reference evidence="11 12" key="1">
    <citation type="submission" date="2018-07" db="EMBL/GenBank/DDBJ databases">
        <title>Genomic Encyclopedia of Type Strains, Phase IV (KMG-IV): sequencing the most valuable type-strain genomes for metagenomic binning, comparative biology and taxonomic classification.</title>
        <authorList>
            <person name="Goeker M."/>
        </authorList>
    </citation>
    <scope>NUCLEOTIDE SEQUENCE [LARGE SCALE GENOMIC DNA]</scope>
    <source>
        <strain evidence="11 12">DSM 27016</strain>
    </source>
</reference>
<dbReference type="Gene3D" id="3.40.50.980">
    <property type="match status" value="6"/>
</dbReference>
<evidence type="ECO:0000256" key="1">
    <source>
        <dbReference type="ARBA" id="ARBA00001957"/>
    </source>
</evidence>
<dbReference type="InterPro" id="IPR045851">
    <property type="entry name" value="AMP-bd_C_sf"/>
</dbReference>
<dbReference type="CDD" id="cd12114">
    <property type="entry name" value="A_NRPS_TlmIV_like"/>
    <property type="match status" value="1"/>
</dbReference>
<dbReference type="Proteomes" id="UP000253034">
    <property type="component" value="Unassembled WGS sequence"/>
</dbReference>
<dbReference type="Pfam" id="PF00550">
    <property type="entry name" value="PP-binding"/>
    <property type="match status" value="3"/>
</dbReference>
<dbReference type="GO" id="GO:0005829">
    <property type="term" value="C:cytosol"/>
    <property type="evidence" value="ECO:0007669"/>
    <property type="project" value="TreeGrafter"/>
</dbReference>
<evidence type="ECO:0000256" key="5">
    <source>
        <dbReference type="ARBA" id="ARBA00022450"/>
    </source>
</evidence>
<dbReference type="FunFam" id="3.40.50.12780:FF:000012">
    <property type="entry name" value="Non-ribosomal peptide synthetase"/>
    <property type="match status" value="3"/>
</dbReference>
<dbReference type="GO" id="GO:0043041">
    <property type="term" value="P:amino acid activation for nonribosomal peptide biosynthetic process"/>
    <property type="evidence" value="ECO:0007669"/>
    <property type="project" value="TreeGrafter"/>
</dbReference>
<dbReference type="GO" id="GO:0044550">
    <property type="term" value="P:secondary metabolite biosynthetic process"/>
    <property type="evidence" value="ECO:0007669"/>
    <property type="project" value="UniProtKB-ARBA"/>
</dbReference>
<dbReference type="Gene3D" id="3.30.559.10">
    <property type="entry name" value="Chloramphenicol acetyltransferase-like domain"/>
    <property type="match status" value="3"/>
</dbReference>
<dbReference type="GO" id="GO:0072330">
    <property type="term" value="P:monocarboxylic acid biosynthetic process"/>
    <property type="evidence" value="ECO:0007669"/>
    <property type="project" value="UniProtKB-ARBA"/>
</dbReference>
<dbReference type="Gene3D" id="2.30.38.10">
    <property type="entry name" value="Luciferase, Domain 3"/>
    <property type="match status" value="3"/>
</dbReference>
<comment type="pathway">
    <text evidence="2">Siderophore biosynthesis; mycobactin biosynthesis.</text>
</comment>
<dbReference type="CDD" id="cd02142">
    <property type="entry name" value="McbC_SagB-like_oxidoreductase"/>
    <property type="match status" value="1"/>
</dbReference>
<feature type="domain" description="Carrier" evidence="10">
    <location>
        <begin position="3485"/>
        <end position="3560"/>
    </location>
</feature>
<dbReference type="RefSeq" id="WP_114296899.1">
    <property type="nucleotide sequence ID" value="NZ_QPJT01000005.1"/>
</dbReference>
<dbReference type="EMBL" id="QPJT01000005">
    <property type="protein sequence ID" value="RCX18353.1"/>
    <property type="molecule type" value="Genomic_DNA"/>
</dbReference>
<dbReference type="GO" id="GO:0008610">
    <property type="term" value="P:lipid biosynthetic process"/>
    <property type="evidence" value="ECO:0007669"/>
    <property type="project" value="UniProtKB-ARBA"/>
</dbReference>
<feature type="domain" description="Carrier" evidence="10">
    <location>
        <begin position="1061"/>
        <end position="1136"/>
    </location>
</feature>
<dbReference type="Gene3D" id="1.10.10.1830">
    <property type="entry name" value="Non-ribosomal peptide synthase, adenylation domain"/>
    <property type="match status" value="1"/>
</dbReference>
<dbReference type="Gene3D" id="3.40.109.10">
    <property type="entry name" value="NADH Oxidase"/>
    <property type="match status" value="1"/>
</dbReference>
<evidence type="ECO:0000256" key="2">
    <source>
        <dbReference type="ARBA" id="ARBA00005102"/>
    </source>
</evidence>
<dbReference type="GO" id="GO:0017000">
    <property type="term" value="P:antibiotic biosynthetic process"/>
    <property type="evidence" value="ECO:0007669"/>
    <property type="project" value="UniProtKB-KW"/>
</dbReference>
<dbReference type="SMART" id="SM00823">
    <property type="entry name" value="PKS_PP"/>
    <property type="match status" value="3"/>
</dbReference>
<name>A0A369B9Z9_9FIRM</name>
<dbReference type="CDD" id="cd19535">
    <property type="entry name" value="Cyc_NRPS"/>
    <property type="match status" value="2"/>
</dbReference>
<dbReference type="Pfam" id="PF13193">
    <property type="entry name" value="AMP-binding_C"/>
    <property type="match status" value="2"/>
</dbReference>
<evidence type="ECO:0000256" key="4">
    <source>
        <dbReference type="ARBA" id="ARBA00016743"/>
    </source>
</evidence>
<dbReference type="FunFam" id="3.40.50.980:FF:000001">
    <property type="entry name" value="Non-ribosomal peptide synthetase"/>
    <property type="match status" value="3"/>
</dbReference>
<dbReference type="InterPro" id="IPR000873">
    <property type="entry name" value="AMP-dep_synth/lig_dom"/>
</dbReference>
<dbReference type="InterPro" id="IPR000415">
    <property type="entry name" value="Nitroreductase-like"/>
</dbReference>
<dbReference type="SUPFAM" id="SSF47336">
    <property type="entry name" value="ACP-like"/>
    <property type="match status" value="3"/>
</dbReference>
<dbReference type="InterPro" id="IPR036736">
    <property type="entry name" value="ACP-like_sf"/>
</dbReference>
<dbReference type="PANTHER" id="PTHR45527:SF1">
    <property type="entry name" value="FATTY ACID SYNTHASE"/>
    <property type="match status" value="1"/>
</dbReference>
<dbReference type="SUPFAM" id="SSF56801">
    <property type="entry name" value="Acetyl-CoA synthetase-like"/>
    <property type="match status" value="3"/>
</dbReference>
<dbReference type="InterPro" id="IPR041464">
    <property type="entry name" value="TubC_N"/>
</dbReference>
<dbReference type="InterPro" id="IPR057737">
    <property type="entry name" value="Condensation_MtbB-like"/>
</dbReference>
<dbReference type="CDD" id="cd17652">
    <property type="entry name" value="A_NRPS_CmdD_like"/>
    <property type="match status" value="1"/>
</dbReference>
<organism evidence="11 12">
    <name type="scientific">Anaerobacterium chartisolvens</name>
    <dbReference type="NCBI Taxonomy" id="1297424"/>
    <lineage>
        <taxon>Bacteria</taxon>
        <taxon>Bacillati</taxon>
        <taxon>Bacillota</taxon>
        <taxon>Clostridia</taxon>
        <taxon>Eubacteriales</taxon>
        <taxon>Oscillospiraceae</taxon>
        <taxon>Anaerobacterium</taxon>
    </lineage>
</organism>
<dbReference type="CDD" id="cd19531">
    <property type="entry name" value="LCL_NRPS-like"/>
    <property type="match status" value="1"/>
</dbReference>
<dbReference type="SMART" id="SM01294">
    <property type="entry name" value="PKS_PP_betabranch"/>
    <property type="match status" value="1"/>
</dbReference>
<dbReference type="InterPro" id="IPR023213">
    <property type="entry name" value="CAT-like_dom_sf"/>
</dbReference>
<dbReference type="Gene3D" id="3.30.559.30">
    <property type="entry name" value="Nonribosomal peptide synthetase, condensation domain"/>
    <property type="match status" value="3"/>
</dbReference>
<dbReference type="FunFam" id="3.30.559.10:FF:000023">
    <property type="entry name" value="Non-ribosomal peptide synthetase"/>
    <property type="match status" value="2"/>
</dbReference>
<dbReference type="InterPro" id="IPR010071">
    <property type="entry name" value="AA_adenyl_dom"/>
</dbReference>
<evidence type="ECO:0000256" key="3">
    <source>
        <dbReference type="ARBA" id="ARBA00007380"/>
    </source>
</evidence>
<dbReference type="FunFam" id="2.30.38.10:FF:000001">
    <property type="entry name" value="Non-ribosomal peptide synthetase PvdI"/>
    <property type="match status" value="1"/>
</dbReference>
<protein>
    <recommendedName>
        <fullName evidence="4">Phenyloxazoline synthase MbtB</fullName>
    </recommendedName>
    <alternativeName>
        <fullName evidence="9">Mycobactin synthetase protein B</fullName>
    </alternativeName>
</protein>
<feature type="domain" description="Carrier" evidence="10">
    <location>
        <begin position="2421"/>
        <end position="2496"/>
    </location>
</feature>
<dbReference type="PROSITE" id="PS00455">
    <property type="entry name" value="AMP_BINDING"/>
    <property type="match status" value="3"/>
</dbReference>
<dbReference type="FunFam" id="1.10.1200.10:FF:000016">
    <property type="entry name" value="Non-ribosomal peptide synthase"/>
    <property type="match status" value="1"/>
</dbReference>
<dbReference type="GO" id="GO:0016874">
    <property type="term" value="F:ligase activity"/>
    <property type="evidence" value="ECO:0007669"/>
    <property type="project" value="UniProtKB-KW"/>
</dbReference>
<comment type="caution">
    <text evidence="11">The sequence shown here is derived from an EMBL/GenBank/DDBJ whole genome shotgun (WGS) entry which is preliminary data.</text>
</comment>
<dbReference type="Gene3D" id="1.10.1200.10">
    <property type="entry name" value="ACP-like"/>
    <property type="match status" value="3"/>
</dbReference>
<comment type="cofactor">
    <cofactor evidence="1">
        <name>pantetheine 4'-phosphate</name>
        <dbReference type="ChEBI" id="CHEBI:47942"/>
    </cofactor>
</comment>
<dbReference type="NCBIfam" id="TIGR01733">
    <property type="entry name" value="AA-adenyl-dom"/>
    <property type="match status" value="3"/>
</dbReference>
<evidence type="ECO:0000259" key="10">
    <source>
        <dbReference type="PROSITE" id="PS50075"/>
    </source>
</evidence>